<protein>
    <submittedName>
        <fullName evidence="2">PhnB protein</fullName>
    </submittedName>
</protein>
<feature type="domain" description="Glyoxalase/fosfomycin resistance/dioxygenase" evidence="1">
    <location>
        <begin position="15"/>
        <end position="132"/>
    </location>
</feature>
<gene>
    <name evidence="2" type="ORF">SAMN05444417_2126</name>
</gene>
<dbReference type="STRING" id="1447782.SAMN05444417_2126"/>
<dbReference type="Proteomes" id="UP000184292">
    <property type="component" value="Unassembled WGS sequence"/>
</dbReference>
<dbReference type="InterPro" id="IPR028973">
    <property type="entry name" value="PhnB-like"/>
</dbReference>
<dbReference type="CDD" id="cd06588">
    <property type="entry name" value="PhnB_like"/>
    <property type="match status" value="1"/>
</dbReference>
<dbReference type="Pfam" id="PF00903">
    <property type="entry name" value="Glyoxalase"/>
    <property type="match status" value="1"/>
</dbReference>
<evidence type="ECO:0000259" key="1">
    <source>
        <dbReference type="Pfam" id="PF00903"/>
    </source>
</evidence>
<dbReference type="AlphaFoldDB" id="A0A1M6ERA3"/>
<accession>A0A1M6ERA3</accession>
<dbReference type="InterPro" id="IPR029068">
    <property type="entry name" value="Glyas_Bleomycin-R_OHBP_Dase"/>
</dbReference>
<organism evidence="2 3">
    <name type="scientific">Wenxinia saemankumensis</name>
    <dbReference type="NCBI Taxonomy" id="1447782"/>
    <lineage>
        <taxon>Bacteria</taxon>
        <taxon>Pseudomonadati</taxon>
        <taxon>Pseudomonadota</taxon>
        <taxon>Alphaproteobacteria</taxon>
        <taxon>Rhodobacterales</taxon>
        <taxon>Roseobacteraceae</taxon>
        <taxon>Wenxinia</taxon>
    </lineage>
</organism>
<name>A0A1M6ERA3_9RHOB</name>
<dbReference type="PANTHER" id="PTHR33990">
    <property type="entry name" value="PROTEIN YJDN-RELATED"/>
    <property type="match status" value="1"/>
</dbReference>
<dbReference type="InterPro" id="IPR004360">
    <property type="entry name" value="Glyas_Fos-R_dOase_dom"/>
</dbReference>
<keyword evidence="3" id="KW-1185">Reference proteome</keyword>
<reference evidence="2 3" key="1">
    <citation type="submission" date="2016-11" db="EMBL/GenBank/DDBJ databases">
        <authorList>
            <person name="Jaros S."/>
            <person name="Januszkiewicz K."/>
            <person name="Wedrychowicz H."/>
        </authorList>
    </citation>
    <scope>NUCLEOTIDE SEQUENCE [LARGE SCALE GENOMIC DNA]</scope>
    <source>
        <strain evidence="2 3">DSM 100565</strain>
    </source>
</reference>
<dbReference type="SUPFAM" id="SSF54593">
    <property type="entry name" value="Glyoxalase/Bleomycin resistance protein/Dihydroxybiphenyl dioxygenase"/>
    <property type="match status" value="1"/>
</dbReference>
<evidence type="ECO:0000313" key="3">
    <source>
        <dbReference type="Proteomes" id="UP000184292"/>
    </source>
</evidence>
<sequence length="140" mass="14810">MRVATPCLFHPGTCREAFTAYAGIFGTRAPDITGFDEPPPDGTRPAAPEGAVMHAALDLGGSRIYGSDDVGGTPPAPMAGCNVHIAFPGFHVAKGVFERLAEGGEVRMPFRAEFWTPGFGALSDRWGIRWMVSVEDGDAS</sequence>
<dbReference type="OrthoDB" id="9795306at2"/>
<dbReference type="RefSeq" id="WP_073329674.1">
    <property type="nucleotide sequence ID" value="NZ_FQYO01000003.1"/>
</dbReference>
<evidence type="ECO:0000313" key="2">
    <source>
        <dbReference type="EMBL" id="SHI87830.1"/>
    </source>
</evidence>
<dbReference type="Gene3D" id="3.10.180.10">
    <property type="entry name" value="2,3-Dihydroxybiphenyl 1,2-Dioxygenase, domain 1"/>
    <property type="match status" value="1"/>
</dbReference>
<dbReference type="PANTHER" id="PTHR33990:SF1">
    <property type="entry name" value="PROTEIN YJDN"/>
    <property type="match status" value="1"/>
</dbReference>
<dbReference type="EMBL" id="FQYO01000003">
    <property type="protein sequence ID" value="SHI87830.1"/>
    <property type="molecule type" value="Genomic_DNA"/>
</dbReference>
<proteinExistence type="predicted"/>